<evidence type="ECO:0000313" key="1">
    <source>
        <dbReference type="EMBL" id="KAF0480576.1"/>
    </source>
</evidence>
<dbReference type="AlphaFoldDB" id="A0A8H4ACX4"/>
<accession>A0A8H4ACX4</accession>
<organism evidence="1 2">
    <name type="scientific">Gigaspora margarita</name>
    <dbReference type="NCBI Taxonomy" id="4874"/>
    <lineage>
        <taxon>Eukaryota</taxon>
        <taxon>Fungi</taxon>
        <taxon>Fungi incertae sedis</taxon>
        <taxon>Mucoromycota</taxon>
        <taxon>Glomeromycotina</taxon>
        <taxon>Glomeromycetes</taxon>
        <taxon>Diversisporales</taxon>
        <taxon>Gigasporaceae</taxon>
        <taxon>Gigaspora</taxon>
    </lineage>
</organism>
<name>A0A8H4ACX4_GIGMA</name>
<dbReference type="Proteomes" id="UP000439903">
    <property type="component" value="Unassembled WGS sequence"/>
</dbReference>
<comment type="caution">
    <text evidence="1">The sequence shown here is derived from an EMBL/GenBank/DDBJ whole genome shotgun (WGS) entry which is preliminary data.</text>
</comment>
<keyword evidence="2" id="KW-1185">Reference proteome</keyword>
<dbReference type="OrthoDB" id="2419001at2759"/>
<dbReference type="EMBL" id="WTPW01000780">
    <property type="protein sequence ID" value="KAF0480576.1"/>
    <property type="molecule type" value="Genomic_DNA"/>
</dbReference>
<protein>
    <submittedName>
        <fullName evidence="1">Uncharacterized protein</fullName>
    </submittedName>
</protein>
<sequence>MVLFFMSSQVKKADTWIEMMIAKNLHEIVFVKTSGSSFQAICTTKKVYNNKCKLIHFGHDSTNKMLDELIEKKCTYLSDWKNLCNDICKSELLLFQAYGKLGSRYALSDVIYDYEVIGEKLLRDYNKVAGSGLYEVNCEVQGYQLHPSS</sequence>
<proteinExistence type="predicted"/>
<evidence type="ECO:0000313" key="2">
    <source>
        <dbReference type="Proteomes" id="UP000439903"/>
    </source>
</evidence>
<reference evidence="1 2" key="1">
    <citation type="journal article" date="2019" name="Environ. Microbiol.">
        <title>At the nexus of three kingdoms: the genome of the mycorrhizal fungus Gigaspora margarita provides insights into plant, endobacterial and fungal interactions.</title>
        <authorList>
            <person name="Venice F."/>
            <person name="Ghignone S."/>
            <person name="Salvioli di Fossalunga A."/>
            <person name="Amselem J."/>
            <person name="Novero M."/>
            <person name="Xianan X."/>
            <person name="Sedzielewska Toro K."/>
            <person name="Morin E."/>
            <person name="Lipzen A."/>
            <person name="Grigoriev I.V."/>
            <person name="Henrissat B."/>
            <person name="Martin F.M."/>
            <person name="Bonfante P."/>
        </authorList>
    </citation>
    <scope>NUCLEOTIDE SEQUENCE [LARGE SCALE GENOMIC DNA]</scope>
    <source>
        <strain evidence="1 2">BEG34</strain>
    </source>
</reference>
<gene>
    <name evidence="1" type="ORF">F8M41_023705</name>
</gene>